<dbReference type="HOGENOM" id="CLU_152711_0_0_1"/>
<dbReference type="EMBL" id="KN832970">
    <property type="protein sequence ID" value="KIM92227.1"/>
    <property type="molecule type" value="Genomic_DNA"/>
</dbReference>
<accession>A0A0C3CRE2</accession>
<feature type="transmembrane region" description="Helical" evidence="1">
    <location>
        <begin position="52"/>
        <end position="72"/>
    </location>
</feature>
<keyword evidence="1" id="KW-0812">Transmembrane</keyword>
<organism evidence="2 3">
    <name type="scientific">Piloderma croceum (strain F 1598)</name>
    <dbReference type="NCBI Taxonomy" id="765440"/>
    <lineage>
        <taxon>Eukaryota</taxon>
        <taxon>Fungi</taxon>
        <taxon>Dikarya</taxon>
        <taxon>Basidiomycota</taxon>
        <taxon>Agaricomycotina</taxon>
        <taxon>Agaricomycetes</taxon>
        <taxon>Agaricomycetidae</taxon>
        <taxon>Atheliales</taxon>
        <taxon>Atheliaceae</taxon>
        <taxon>Piloderma</taxon>
    </lineage>
</organism>
<keyword evidence="1" id="KW-1133">Transmembrane helix</keyword>
<name>A0A0C3CRE2_PILCF</name>
<evidence type="ECO:0000256" key="1">
    <source>
        <dbReference type="SAM" id="Phobius"/>
    </source>
</evidence>
<dbReference type="InParanoid" id="A0A0C3CRE2"/>
<dbReference type="OrthoDB" id="3037019at2759"/>
<keyword evidence="3" id="KW-1185">Reference proteome</keyword>
<gene>
    <name evidence="2" type="ORF">PILCRDRAFT_313</name>
</gene>
<evidence type="ECO:0000313" key="3">
    <source>
        <dbReference type="Proteomes" id="UP000054166"/>
    </source>
</evidence>
<sequence length="140" mass="15910">MACMVCIVRIDIDFTIKLFNRVTFLTMEGVLMLLTVYKLFSYRKQIGRTIAVLARDSFVYFIIVFACIALILSTDIDRSISFSFQVPSQCVTSIAVGRMMMNIRGLILDDPEHTVHLQTLKFAGHTHSSSEVDEDSYRSV</sequence>
<reference evidence="3" key="2">
    <citation type="submission" date="2015-01" db="EMBL/GenBank/DDBJ databases">
        <title>Evolutionary Origins and Diversification of the Mycorrhizal Mutualists.</title>
        <authorList>
            <consortium name="DOE Joint Genome Institute"/>
            <consortium name="Mycorrhizal Genomics Consortium"/>
            <person name="Kohler A."/>
            <person name="Kuo A."/>
            <person name="Nagy L.G."/>
            <person name="Floudas D."/>
            <person name="Copeland A."/>
            <person name="Barry K.W."/>
            <person name="Cichocki N."/>
            <person name="Veneault-Fourrey C."/>
            <person name="LaButti K."/>
            <person name="Lindquist E.A."/>
            <person name="Lipzen A."/>
            <person name="Lundell T."/>
            <person name="Morin E."/>
            <person name="Murat C."/>
            <person name="Riley R."/>
            <person name="Ohm R."/>
            <person name="Sun H."/>
            <person name="Tunlid A."/>
            <person name="Henrissat B."/>
            <person name="Grigoriev I.V."/>
            <person name="Hibbett D.S."/>
            <person name="Martin F."/>
        </authorList>
    </citation>
    <scope>NUCLEOTIDE SEQUENCE [LARGE SCALE GENOMIC DNA]</scope>
    <source>
        <strain evidence="3">F 1598</strain>
    </source>
</reference>
<keyword evidence="1" id="KW-0472">Membrane</keyword>
<dbReference type="AlphaFoldDB" id="A0A0C3CRE2"/>
<reference evidence="2 3" key="1">
    <citation type="submission" date="2014-04" db="EMBL/GenBank/DDBJ databases">
        <authorList>
            <consortium name="DOE Joint Genome Institute"/>
            <person name="Kuo A."/>
            <person name="Tarkka M."/>
            <person name="Buscot F."/>
            <person name="Kohler A."/>
            <person name="Nagy L.G."/>
            <person name="Floudas D."/>
            <person name="Copeland A."/>
            <person name="Barry K.W."/>
            <person name="Cichocki N."/>
            <person name="Veneault-Fourrey C."/>
            <person name="LaButti K."/>
            <person name="Lindquist E.A."/>
            <person name="Lipzen A."/>
            <person name="Lundell T."/>
            <person name="Morin E."/>
            <person name="Murat C."/>
            <person name="Sun H."/>
            <person name="Tunlid A."/>
            <person name="Henrissat B."/>
            <person name="Grigoriev I.V."/>
            <person name="Hibbett D.S."/>
            <person name="Martin F."/>
            <person name="Nordberg H.P."/>
            <person name="Cantor M.N."/>
            <person name="Hua S.X."/>
        </authorList>
    </citation>
    <scope>NUCLEOTIDE SEQUENCE [LARGE SCALE GENOMIC DNA]</scope>
    <source>
        <strain evidence="2 3">F 1598</strain>
    </source>
</reference>
<protein>
    <submittedName>
        <fullName evidence="2">Uncharacterized protein</fullName>
    </submittedName>
</protein>
<proteinExistence type="predicted"/>
<evidence type="ECO:0000313" key="2">
    <source>
        <dbReference type="EMBL" id="KIM92227.1"/>
    </source>
</evidence>
<dbReference type="Proteomes" id="UP000054166">
    <property type="component" value="Unassembled WGS sequence"/>
</dbReference>